<organism evidence="2 3">
    <name type="scientific">Ambrosiozyma monospora</name>
    <name type="common">Yeast</name>
    <name type="synonym">Endomycopsis monosporus</name>
    <dbReference type="NCBI Taxonomy" id="43982"/>
    <lineage>
        <taxon>Eukaryota</taxon>
        <taxon>Fungi</taxon>
        <taxon>Dikarya</taxon>
        <taxon>Ascomycota</taxon>
        <taxon>Saccharomycotina</taxon>
        <taxon>Pichiomycetes</taxon>
        <taxon>Pichiales</taxon>
        <taxon>Pichiaceae</taxon>
        <taxon>Ambrosiozyma</taxon>
    </lineage>
</organism>
<protein>
    <submittedName>
        <fullName evidence="2">Unnamed protein product</fullName>
    </submittedName>
</protein>
<gene>
    <name evidence="2" type="ORF">Amon01_000725300</name>
</gene>
<evidence type="ECO:0000313" key="3">
    <source>
        <dbReference type="Proteomes" id="UP001165063"/>
    </source>
</evidence>
<proteinExistence type="predicted"/>
<reference evidence="2" key="1">
    <citation type="submission" date="2023-04" db="EMBL/GenBank/DDBJ databases">
        <title>Ambrosiozyma monospora NBRC 1965.</title>
        <authorList>
            <person name="Ichikawa N."/>
            <person name="Sato H."/>
            <person name="Tonouchi N."/>
        </authorList>
    </citation>
    <scope>NUCLEOTIDE SEQUENCE</scope>
    <source>
        <strain evidence="2">NBRC 1965</strain>
    </source>
</reference>
<keyword evidence="3" id="KW-1185">Reference proteome</keyword>
<dbReference type="EMBL" id="BSXU01005223">
    <property type="protein sequence ID" value="GMG51610.1"/>
    <property type="molecule type" value="Genomic_DNA"/>
</dbReference>
<feature type="region of interest" description="Disordered" evidence="1">
    <location>
        <begin position="118"/>
        <end position="162"/>
    </location>
</feature>
<evidence type="ECO:0000256" key="1">
    <source>
        <dbReference type="SAM" id="MobiDB-lite"/>
    </source>
</evidence>
<name>A0A9W7DJJ2_AMBMO</name>
<accession>A0A9W7DJJ2</accession>
<comment type="caution">
    <text evidence="2">The sequence shown here is derived from an EMBL/GenBank/DDBJ whole genome shotgun (WGS) entry which is preliminary data.</text>
</comment>
<dbReference type="AlphaFoldDB" id="A0A9W7DJJ2"/>
<feature type="compositionally biased region" description="Basic and acidic residues" evidence="1">
    <location>
        <begin position="143"/>
        <end position="156"/>
    </location>
</feature>
<evidence type="ECO:0000313" key="2">
    <source>
        <dbReference type="EMBL" id="GMG51610.1"/>
    </source>
</evidence>
<feature type="compositionally biased region" description="Polar residues" evidence="1">
    <location>
        <begin position="132"/>
        <end position="142"/>
    </location>
</feature>
<sequence>MSGRKTFYIYHAITAPKFPSNKNIRYAIQIALLEVINRKDPTIRAFNNRFAGDPVFSRLKRSMHWLDFLLHHDYTNYNAKIIVTTQHLQKQIICNLKKSYRQLGYYLESWFELTKRNPSNHNTKLKKKNSSEHPTSVASRDVTSTRRSPDHIHQLTEHSATL</sequence>
<dbReference type="Proteomes" id="UP001165063">
    <property type="component" value="Unassembled WGS sequence"/>
</dbReference>